<accession>A0A024T7W6</accession>
<reference evidence="2" key="1">
    <citation type="submission" date="2013-12" db="EMBL/GenBank/DDBJ databases">
        <title>The Genome Sequence of Aphanomyces invadans NJM9701.</title>
        <authorList>
            <consortium name="The Broad Institute Genomics Platform"/>
            <person name="Russ C."/>
            <person name="Tyler B."/>
            <person name="van West P."/>
            <person name="Dieguez-Uribeondo J."/>
            <person name="Young S.K."/>
            <person name="Zeng Q."/>
            <person name="Gargeya S."/>
            <person name="Fitzgerald M."/>
            <person name="Abouelleil A."/>
            <person name="Alvarado L."/>
            <person name="Chapman S.B."/>
            <person name="Gainer-Dewar J."/>
            <person name="Goldberg J."/>
            <person name="Griggs A."/>
            <person name="Gujja S."/>
            <person name="Hansen M."/>
            <person name="Howarth C."/>
            <person name="Imamovic A."/>
            <person name="Ireland A."/>
            <person name="Larimer J."/>
            <person name="McCowan C."/>
            <person name="Murphy C."/>
            <person name="Pearson M."/>
            <person name="Poon T.W."/>
            <person name="Priest M."/>
            <person name="Roberts A."/>
            <person name="Saif S."/>
            <person name="Shea T."/>
            <person name="Sykes S."/>
            <person name="Wortman J."/>
            <person name="Nusbaum C."/>
            <person name="Birren B."/>
        </authorList>
    </citation>
    <scope>NUCLEOTIDE SEQUENCE [LARGE SCALE GENOMIC DNA]</scope>
    <source>
        <strain evidence="2">NJM9701</strain>
    </source>
</reference>
<organism evidence="2">
    <name type="scientific">Aphanomyces invadans</name>
    <dbReference type="NCBI Taxonomy" id="157072"/>
    <lineage>
        <taxon>Eukaryota</taxon>
        <taxon>Sar</taxon>
        <taxon>Stramenopiles</taxon>
        <taxon>Oomycota</taxon>
        <taxon>Saprolegniomycetes</taxon>
        <taxon>Saprolegniales</taxon>
        <taxon>Verrucalvaceae</taxon>
        <taxon>Aphanomyces</taxon>
    </lineage>
</organism>
<dbReference type="AlphaFoldDB" id="A0A024T7W6"/>
<feature type="domain" description="Integrase zinc-binding" evidence="1">
    <location>
        <begin position="37"/>
        <end position="78"/>
    </location>
</feature>
<gene>
    <name evidence="2" type="ORF">H310_15040</name>
</gene>
<dbReference type="Gene3D" id="1.10.340.70">
    <property type="match status" value="1"/>
</dbReference>
<sequence>MDEKLKQSFIQAYAKTKEFEDATTFLRVPKDDFRKGDITWQSHDTSTTASPDIRRTQLHVAQMYHWNRMDEDVKLYVATLRNLCTL</sequence>
<dbReference type="InterPro" id="IPR041588">
    <property type="entry name" value="Integrase_H2C2"/>
</dbReference>
<dbReference type="Pfam" id="PF17921">
    <property type="entry name" value="Integrase_H2C2"/>
    <property type="match status" value="1"/>
</dbReference>
<dbReference type="EMBL" id="KI914094">
    <property type="protein sequence ID" value="ETV90125.1"/>
    <property type="molecule type" value="Genomic_DNA"/>
</dbReference>
<dbReference type="VEuPathDB" id="FungiDB:H310_15040"/>
<dbReference type="RefSeq" id="XP_008881240.1">
    <property type="nucleotide sequence ID" value="XM_008883018.1"/>
</dbReference>
<proteinExistence type="predicted"/>
<dbReference type="OrthoDB" id="165301at2759"/>
<evidence type="ECO:0000259" key="1">
    <source>
        <dbReference type="Pfam" id="PF17921"/>
    </source>
</evidence>
<evidence type="ECO:0000313" key="2">
    <source>
        <dbReference type="EMBL" id="ETV90125.1"/>
    </source>
</evidence>
<name>A0A024T7W6_9STRA</name>
<dbReference type="GeneID" id="20092090"/>
<protein>
    <recommendedName>
        <fullName evidence="1">Integrase zinc-binding domain-containing protein</fullName>
    </recommendedName>
</protein>